<evidence type="ECO:0000313" key="2">
    <source>
        <dbReference type="EMBL" id="CCA19367.1"/>
    </source>
</evidence>
<reference evidence="2" key="2">
    <citation type="submission" date="2011-02" db="EMBL/GenBank/DDBJ databases">
        <authorList>
            <person name="MacLean D."/>
        </authorList>
    </citation>
    <scope>NUCLEOTIDE SEQUENCE</scope>
</reference>
<gene>
    <name evidence="2" type="primary">AlNc14C69G4808</name>
    <name evidence="2" type="ORF">ALNC14_055100</name>
</gene>
<accession>F0WDU0</accession>
<proteinExistence type="predicted"/>
<keyword evidence="1" id="KW-0732">Signal</keyword>
<feature type="signal peptide" evidence="1">
    <location>
        <begin position="1"/>
        <end position="19"/>
    </location>
</feature>
<dbReference type="HOGENOM" id="CLU_165111_0_0_1"/>
<protein>
    <submittedName>
        <fullName evidence="2">AlNc14C69G4808 protein</fullName>
    </submittedName>
</protein>
<dbReference type="EMBL" id="FR824114">
    <property type="protein sequence ID" value="CCA19367.1"/>
    <property type="molecule type" value="Genomic_DNA"/>
</dbReference>
<evidence type="ECO:0000256" key="1">
    <source>
        <dbReference type="SAM" id="SignalP"/>
    </source>
</evidence>
<organism evidence="2">
    <name type="scientific">Albugo laibachii Nc14</name>
    <dbReference type="NCBI Taxonomy" id="890382"/>
    <lineage>
        <taxon>Eukaryota</taxon>
        <taxon>Sar</taxon>
        <taxon>Stramenopiles</taxon>
        <taxon>Oomycota</taxon>
        <taxon>Peronosporomycetes</taxon>
        <taxon>Albuginales</taxon>
        <taxon>Albuginaceae</taxon>
        <taxon>Albugo</taxon>
    </lineage>
</organism>
<reference evidence="2" key="1">
    <citation type="journal article" date="2011" name="PLoS Biol.">
        <title>Gene gain and loss during evolution of obligate parasitism in the white rust pathogen of Arabidopsis thaliana.</title>
        <authorList>
            <person name="Kemen E."/>
            <person name="Gardiner A."/>
            <person name="Schultz-Larsen T."/>
            <person name="Kemen A.C."/>
            <person name="Balmuth A.L."/>
            <person name="Robert-Seilaniantz A."/>
            <person name="Bailey K."/>
            <person name="Holub E."/>
            <person name="Studholme D.J."/>
            <person name="Maclean D."/>
            <person name="Jones J.D."/>
        </authorList>
    </citation>
    <scope>NUCLEOTIDE SEQUENCE</scope>
</reference>
<feature type="chain" id="PRO_5003263421" evidence="1">
    <location>
        <begin position="20"/>
        <end position="128"/>
    </location>
</feature>
<name>F0WDU0_9STRA</name>
<dbReference type="AlphaFoldDB" id="F0WDU0"/>
<sequence length="128" mass="14206">MNKLSGVLSFTALIASAYAQVTVLDTAGSPRMDVKHSAMGQSESTKNVLTDATALVNKNNAAVDNNIGVSDSNVLLTQNDRFHTKKQSGTIHVRGASDNEEDQDQEQFWTGGFGYPYSGYNYRYRYWW</sequence>